<dbReference type="SUPFAM" id="SSF52218">
    <property type="entry name" value="Flavoproteins"/>
    <property type="match status" value="1"/>
</dbReference>
<evidence type="ECO:0000313" key="9">
    <source>
        <dbReference type="Proteomes" id="UP001431181"/>
    </source>
</evidence>
<keyword evidence="5" id="KW-1133">Transmembrane helix</keyword>
<dbReference type="Gene3D" id="3.40.50.360">
    <property type="match status" value="1"/>
</dbReference>
<dbReference type="Pfam" id="PF00258">
    <property type="entry name" value="Flavodoxin_1"/>
    <property type="match status" value="1"/>
</dbReference>
<feature type="transmembrane region" description="Helical" evidence="5">
    <location>
        <begin position="61"/>
        <end position="81"/>
    </location>
</feature>
<keyword evidence="5" id="KW-0472">Membrane</keyword>
<dbReference type="InterPro" id="IPR029039">
    <property type="entry name" value="Flavoprotein-like_sf"/>
</dbReference>
<dbReference type="PANTHER" id="PTHR19384:SF17">
    <property type="entry name" value="NADPH--CYTOCHROME P450 REDUCTASE"/>
    <property type="match status" value="1"/>
</dbReference>
<dbReference type="EMBL" id="JAPEUL010000009">
    <property type="protein sequence ID" value="MCW4630485.1"/>
    <property type="molecule type" value="Genomic_DNA"/>
</dbReference>
<evidence type="ECO:0000256" key="3">
    <source>
        <dbReference type="ARBA" id="ARBA00022982"/>
    </source>
</evidence>
<keyword evidence="9" id="KW-1185">Reference proteome</keyword>
<feature type="domain" description="FAD-binding FR-type" evidence="7">
    <location>
        <begin position="262"/>
        <end position="367"/>
    </location>
</feature>
<dbReference type="PROSITE" id="PS51384">
    <property type="entry name" value="FAD_FR"/>
    <property type="match status" value="1"/>
</dbReference>
<evidence type="ECO:0000256" key="2">
    <source>
        <dbReference type="ARBA" id="ARBA00022643"/>
    </source>
</evidence>
<dbReference type="InterPro" id="IPR017927">
    <property type="entry name" value="FAD-bd_FR_type"/>
</dbReference>
<dbReference type="Proteomes" id="UP001431181">
    <property type="component" value="Unassembled WGS sequence"/>
</dbReference>
<dbReference type="SUPFAM" id="SSF63380">
    <property type="entry name" value="Riboflavin synthase domain-like"/>
    <property type="match status" value="1"/>
</dbReference>
<feature type="domain" description="Flavodoxin-like" evidence="6">
    <location>
        <begin position="111"/>
        <end position="246"/>
    </location>
</feature>
<keyword evidence="1" id="KW-0285">Flavoprotein</keyword>
<evidence type="ECO:0000259" key="6">
    <source>
        <dbReference type="PROSITE" id="PS50902"/>
    </source>
</evidence>
<keyword evidence="3" id="KW-0813">Transport</keyword>
<dbReference type="InterPro" id="IPR017938">
    <property type="entry name" value="Riboflavin_synthase-like_b-brl"/>
</dbReference>
<evidence type="ECO:0000256" key="4">
    <source>
        <dbReference type="ARBA" id="ARBA00023797"/>
    </source>
</evidence>
<dbReference type="PRINTS" id="PR00369">
    <property type="entry name" value="FLAVODOXIN"/>
</dbReference>
<dbReference type="InterPro" id="IPR008254">
    <property type="entry name" value="Flavodoxin/NO_synth"/>
</dbReference>
<evidence type="ECO:0000313" key="8">
    <source>
        <dbReference type="EMBL" id="MCW4630485.1"/>
    </source>
</evidence>
<dbReference type="InterPro" id="IPR039261">
    <property type="entry name" value="FNR_nucleotide-bd"/>
</dbReference>
<dbReference type="Pfam" id="PF00175">
    <property type="entry name" value="NAD_binding_1"/>
    <property type="match status" value="1"/>
</dbReference>
<evidence type="ECO:0000259" key="7">
    <source>
        <dbReference type="PROSITE" id="PS51384"/>
    </source>
</evidence>
<keyword evidence="2" id="KW-0288">FMN</keyword>
<dbReference type="InterPro" id="IPR001709">
    <property type="entry name" value="Flavoprot_Pyr_Nucl_cyt_Rdtase"/>
</dbReference>
<sequence length="508" mass="55331">MNCESLTFPAPNDRQDVYSVTTRSGVGFVDQSTGQWLSFAVLPESGVLQQLVTKLHTGEGLWLLGLILGASALTVPVLSYTGAQSWWIRRRSAITQINSQINTVDIEQADTIILVGSEGNTTWGFARDLQANLCKVGCKVYCAEMNQLADYYPRAKRLFILTSTYGNGDAPSSAHNFLTKLASFRPDQTLQFAVLGFGDQQFPQFCQYALDVDAALQNKGIARIHSVGLINRGSSAQFREWGNDIAEVTGIPLALTHNPLPTPTAKLTLIDREDYGLEGLAATSIFRFSAVGTDSLPFFEAGDLLGIVPPNDDVARFYSLASSTTDGVLEICVRKQPYGLCSGYLHALKLGDGIEGFIRQNPEFRPAVGGNPVILIGAGAGIGPLAGFIRKNTQRNPMFLYWGGRNEEADFLYQPDLGRYLNDHRLTGLQTAFSQTKSQAAEKAYVQDKLLEDQTAVRQMLEQGAQILVCGGRGMAAGVAQAINDILKPLQINVDALKAQGRYLEDVY</sequence>
<dbReference type="SUPFAM" id="SSF52343">
    <property type="entry name" value="Ferredoxin reductase-like, C-terminal NADP-linked domain"/>
    <property type="match status" value="1"/>
</dbReference>
<dbReference type="EC" id="1.6.2.4" evidence="4"/>
<dbReference type="InterPro" id="IPR001433">
    <property type="entry name" value="OxRdtase_FAD/NAD-bd"/>
</dbReference>
<dbReference type="RefSeq" id="WP_265219838.1">
    <property type="nucleotide sequence ID" value="NZ_JAPEUL010000009.1"/>
</dbReference>
<gene>
    <name evidence="8" type="ORF">ONZ52_16715</name>
</gene>
<comment type="caution">
    <text evidence="8">The sequence shown here is derived from an EMBL/GenBank/DDBJ whole genome shotgun (WGS) entry which is preliminary data.</text>
</comment>
<dbReference type="Gene3D" id="2.40.30.10">
    <property type="entry name" value="Translation factors"/>
    <property type="match status" value="1"/>
</dbReference>
<name>A0ABT3KJ01_9GAMM</name>
<protein>
    <recommendedName>
        <fullName evidence="4">NADPH--hemoprotein reductase</fullName>
        <ecNumber evidence="4">1.6.2.4</ecNumber>
    </recommendedName>
</protein>
<evidence type="ECO:0000256" key="1">
    <source>
        <dbReference type="ARBA" id="ARBA00022630"/>
    </source>
</evidence>
<keyword evidence="5" id="KW-0812">Transmembrane</keyword>
<dbReference type="PANTHER" id="PTHR19384">
    <property type="entry name" value="NITRIC OXIDE SYNTHASE-RELATED"/>
    <property type="match status" value="1"/>
</dbReference>
<dbReference type="PROSITE" id="PS50902">
    <property type="entry name" value="FLAVODOXIN_LIKE"/>
    <property type="match status" value="1"/>
</dbReference>
<organism evidence="8 9">
    <name type="scientific">Marinomonas rhodophyticola</name>
    <dbReference type="NCBI Taxonomy" id="2992803"/>
    <lineage>
        <taxon>Bacteria</taxon>
        <taxon>Pseudomonadati</taxon>
        <taxon>Pseudomonadota</taxon>
        <taxon>Gammaproteobacteria</taxon>
        <taxon>Oceanospirillales</taxon>
        <taxon>Oceanospirillaceae</taxon>
        <taxon>Marinomonas</taxon>
    </lineage>
</organism>
<accession>A0ABT3KJ01</accession>
<evidence type="ECO:0000256" key="5">
    <source>
        <dbReference type="SAM" id="Phobius"/>
    </source>
</evidence>
<keyword evidence="3" id="KW-0249">Electron transport</keyword>
<dbReference type="InterPro" id="IPR001094">
    <property type="entry name" value="Flavdoxin-like"/>
</dbReference>
<dbReference type="CDD" id="cd06201">
    <property type="entry name" value="SiR_like2"/>
    <property type="match status" value="1"/>
</dbReference>
<dbReference type="Gene3D" id="3.40.50.80">
    <property type="entry name" value="Nucleotide-binding domain of ferredoxin-NADP reductase (FNR) module"/>
    <property type="match status" value="1"/>
</dbReference>
<proteinExistence type="predicted"/>
<dbReference type="PRINTS" id="PR00371">
    <property type="entry name" value="FPNCR"/>
</dbReference>
<reference evidence="8" key="1">
    <citation type="submission" date="2022-11" db="EMBL/GenBank/DDBJ databases">
        <title>Marinomonas sp. nov., isolated from marine algae.</title>
        <authorList>
            <person name="Choi D.G."/>
            <person name="Kim J.M."/>
            <person name="Lee J.K."/>
            <person name="Baek J.H."/>
            <person name="Jeon C.O."/>
        </authorList>
    </citation>
    <scope>NUCLEOTIDE SEQUENCE</scope>
    <source>
        <strain evidence="8">KJ51-3</strain>
    </source>
</reference>